<evidence type="ECO:0000313" key="2">
    <source>
        <dbReference type="Proteomes" id="UP000198651"/>
    </source>
</evidence>
<dbReference type="EMBL" id="LN906597">
    <property type="protein sequence ID" value="CUT18167.1"/>
    <property type="molecule type" value="Genomic_DNA"/>
</dbReference>
<reference evidence="2" key="1">
    <citation type="submission" date="2015-11" db="EMBL/GenBank/DDBJ databases">
        <authorList>
            <person name="Seth-Smith H.M.B."/>
        </authorList>
    </citation>
    <scope>NUCLEOTIDE SEQUENCE [LARGE SCALE GENOMIC DNA]</scope>
    <source>
        <strain evidence="2">2013Ark11</strain>
    </source>
</reference>
<name>A0A0S4M316_9BURK</name>
<keyword evidence="2" id="KW-1185">Reference proteome</keyword>
<protein>
    <submittedName>
        <fullName evidence="1">Uncharacterized protein</fullName>
    </submittedName>
</protein>
<accession>A0A0S4M316</accession>
<dbReference type="RefSeq" id="WP_092490621.1">
    <property type="nucleotide sequence ID" value="NZ_LN906597.1"/>
</dbReference>
<proteinExistence type="predicted"/>
<sequence length="498" mass="57400">MKAKFIRMTSFDGGPYTLSQLATAAIYGLSCRESVDLLVPFSSNSRPFREAVNNLVYHDSLAAHFPGEGGEGKVYNLVQLSPNEAIDAATASNDKSLGKYRTKYEYDSTSSDNVRCSDNYSHDYYETCCNDHYRLLSNCDEISTVMFLRSNIGQIIQEFSVDWNLEYSFSSEDSSVFSIHPMYQVVNAKNTDDIIENYYEIRHDILSLPSKPLSGNKKSSPPSPEEILYYRDPLYFLGSKLALCDFDTRPCFFVREFILHPLRHSLLLLCVRINKLIDYLEDSSGKIDRKLHNLILSLLLQIKYSSLLLRQIIRVRFDVVENGLICEPPERERLIIPSLKVVVCLRNYIKYLKRLGDIFMPFLGFSNFVSLEDMMRISEIMFLGSRNQHHRSIYKREVRNISLLLSLKYPDIIESKKMIISCLLEKVNVRRKVLSLLEIHCTDTTFDCKNIIEVMLLRRAISDGKEDGSDSKDRSVGYINNLIKEILEMKSFLRSLPE</sequence>
<dbReference type="Proteomes" id="UP000198651">
    <property type="component" value="Chromosome I"/>
</dbReference>
<dbReference type="AlphaFoldDB" id="A0A0S4M316"/>
<gene>
    <name evidence="1" type="ORF">Ark11_1363</name>
</gene>
<organism evidence="1 2">
    <name type="scientific">Candidatus Ichthyocystis hellenicum</name>
    <dbReference type="NCBI Taxonomy" id="1561003"/>
    <lineage>
        <taxon>Bacteria</taxon>
        <taxon>Pseudomonadati</taxon>
        <taxon>Pseudomonadota</taxon>
        <taxon>Betaproteobacteria</taxon>
        <taxon>Burkholderiales</taxon>
        <taxon>Candidatus Ichthyocystis</taxon>
    </lineage>
</organism>
<evidence type="ECO:0000313" key="1">
    <source>
        <dbReference type="EMBL" id="CUT18167.1"/>
    </source>
</evidence>